<reference evidence="2 3" key="1">
    <citation type="submission" date="2024-04" db="EMBL/GenBank/DDBJ databases">
        <authorList>
            <person name="Rising A."/>
            <person name="Reimegard J."/>
            <person name="Sonavane S."/>
            <person name="Akerstrom W."/>
            <person name="Nylinder S."/>
            <person name="Hedman E."/>
            <person name="Kallberg Y."/>
        </authorList>
    </citation>
    <scope>NUCLEOTIDE SEQUENCE [LARGE SCALE GENOMIC DNA]</scope>
</reference>
<proteinExistence type="predicted"/>
<keyword evidence="3" id="KW-1185">Reference proteome</keyword>
<evidence type="ECO:0000313" key="3">
    <source>
        <dbReference type="Proteomes" id="UP001497382"/>
    </source>
</evidence>
<accession>A0AAV2BUW6</accession>
<evidence type="ECO:0000256" key="1">
    <source>
        <dbReference type="SAM" id="Coils"/>
    </source>
</evidence>
<evidence type="ECO:0000313" key="2">
    <source>
        <dbReference type="EMBL" id="CAL1299705.1"/>
    </source>
</evidence>
<protein>
    <submittedName>
        <fullName evidence="2">Uncharacterized protein</fullName>
    </submittedName>
</protein>
<sequence>MDKINLFENTSDLGIETENIVQNSDISLPHSVASSSIQVQKGRKKHKKVSEDKLQSLAYKIQREKGNARNRKYFEKMTDAQREERNRKRREAYQKKKDLNLVKSINDLTPGQQQKQRKYWRKTSVNYRKRKQQLKDVVTPRSQINFEPSYREHLEACDVSGDTQLTPLSSQKKRGEKVCVKNRARMLKEIQDKHQSLAYKIQREKDNARNRKYFAKMTDAQREERNRKRREAYQKKKDLNLVKSINDLTPGQQQKQRKYWRETSVKYRKRKQQLKDVGTPRSQIKHSEACVVSGDTQLTPLSSQKKRGEKVRAKNRARMLKEIQEKNKKIVELQRKVKSLQILHLLAKIHLPQTEK</sequence>
<feature type="coiled-coil region" evidence="1">
    <location>
        <begin position="316"/>
        <end position="343"/>
    </location>
</feature>
<keyword evidence="1" id="KW-0175">Coiled coil</keyword>
<dbReference type="Proteomes" id="UP001497382">
    <property type="component" value="Unassembled WGS sequence"/>
</dbReference>
<dbReference type="EMBL" id="CAXIEN010000514">
    <property type="protein sequence ID" value="CAL1299705.1"/>
    <property type="molecule type" value="Genomic_DNA"/>
</dbReference>
<gene>
    <name evidence="2" type="ORF">LARSCL_LOCUS21517</name>
</gene>
<name>A0AAV2BUW6_9ARAC</name>
<organism evidence="2 3">
    <name type="scientific">Larinioides sclopetarius</name>
    <dbReference type="NCBI Taxonomy" id="280406"/>
    <lineage>
        <taxon>Eukaryota</taxon>
        <taxon>Metazoa</taxon>
        <taxon>Ecdysozoa</taxon>
        <taxon>Arthropoda</taxon>
        <taxon>Chelicerata</taxon>
        <taxon>Arachnida</taxon>
        <taxon>Araneae</taxon>
        <taxon>Araneomorphae</taxon>
        <taxon>Entelegynae</taxon>
        <taxon>Araneoidea</taxon>
        <taxon>Araneidae</taxon>
        <taxon>Larinioides</taxon>
    </lineage>
</organism>
<dbReference type="AlphaFoldDB" id="A0AAV2BUW6"/>
<comment type="caution">
    <text evidence="2">The sequence shown here is derived from an EMBL/GenBank/DDBJ whole genome shotgun (WGS) entry which is preliminary data.</text>
</comment>